<evidence type="ECO:0000256" key="2">
    <source>
        <dbReference type="ARBA" id="ARBA00007637"/>
    </source>
</evidence>
<dbReference type="AlphaFoldDB" id="A0A371B6E4"/>
<comment type="caution">
    <text evidence="4">The sequence shown here is derived from an EMBL/GenBank/DDBJ whole genome shotgun (WGS) entry which is preliminary data.</text>
</comment>
<organism evidence="4 5">
    <name type="scientific">Undibacter mobilis</name>
    <dbReference type="NCBI Taxonomy" id="2292256"/>
    <lineage>
        <taxon>Bacteria</taxon>
        <taxon>Pseudomonadati</taxon>
        <taxon>Pseudomonadota</taxon>
        <taxon>Alphaproteobacteria</taxon>
        <taxon>Hyphomicrobiales</taxon>
        <taxon>Nitrobacteraceae</taxon>
        <taxon>Undibacter</taxon>
    </lineage>
</organism>
<evidence type="ECO:0000259" key="3">
    <source>
        <dbReference type="Pfam" id="PF01370"/>
    </source>
</evidence>
<accession>A0A371B6E4</accession>
<sequence>MPNKAIAVVTGGAGFIGSHAVDVLVSRGYAVRVIDNLSGGREANLRSQATNPDVTAEWRDIRDIAPDDAAFRDASIVLHFAGIGDIVPSIERPSEYMSVNVQGTVQVLEAARQAKIKRFVYAASSSCYGLANVPTREDHPINTKYPYALSKYLGELSALHWFGVYGLSVNVIRIFNAYGTRSRTSGAYGAVFGVFLKQKIAGKPFTVVGDGTQSRDFLYVTDVAEAFVAAAEAQISGQVWNLGAGNPQTVNRLVELLGGAVINIPKRPGEPDCTWADIGKISRDLGWKPKVSFEQGVANVLADIDYWRDAPLWDVSSIASATKTWFAYMDPDRTKEVSERD</sequence>
<dbReference type="OrthoDB" id="9801785at2"/>
<feature type="domain" description="NAD-dependent epimerase/dehydratase" evidence="3">
    <location>
        <begin position="8"/>
        <end position="243"/>
    </location>
</feature>
<dbReference type="Gene3D" id="3.90.25.10">
    <property type="entry name" value="UDP-galactose 4-epimerase, domain 1"/>
    <property type="match status" value="1"/>
</dbReference>
<keyword evidence="5" id="KW-1185">Reference proteome</keyword>
<protein>
    <submittedName>
        <fullName evidence="4">NAD-dependent epimerase/dehydratase family protein</fullName>
    </submittedName>
</protein>
<dbReference type="InterPro" id="IPR036291">
    <property type="entry name" value="NAD(P)-bd_dom_sf"/>
</dbReference>
<dbReference type="Proteomes" id="UP000263993">
    <property type="component" value="Unassembled WGS sequence"/>
</dbReference>
<dbReference type="InterPro" id="IPR001509">
    <property type="entry name" value="Epimerase_deHydtase"/>
</dbReference>
<evidence type="ECO:0000256" key="1">
    <source>
        <dbReference type="ARBA" id="ARBA00005125"/>
    </source>
</evidence>
<proteinExistence type="inferred from homology"/>
<dbReference type="SUPFAM" id="SSF51735">
    <property type="entry name" value="NAD(P)-binding Rossmann-fold domains"/>
    <property type="match status" value="1"/>
</dbReference>
<dbReference type="PANTHER" id="PTHR43000">
    <property type="entry name" value="DTDP-D-GLUCOSE 4,6-DEHYDRATASE-RELATED"/>
    <property type="match status" value="1"/>
</dbReference>
<comment type="similarity">
    <text evidence="2">Belongs to the NAD(P)-dependent epimerase/dehydratase family.</text>
</comment>
<dbReference type="Gene3D" id="3.40.50.720">
    <property type="entry name" value="NAD(P)-binding Rossmann-like Domain"/>
    <property type="match status" value="1"/>
</dbReference>
<evidence type="ECO:0000313" key="5">
    <source>
        <dbReference type="Proteomes" id="UP000263993"/>
    </source>
</evidence>
<comment type="pathway">
    <text evidence="1">Bacterial outer membrane biogenesis; LPS O-antigen biosynthesis.</text>
</comment>
<dbReference type="EMBL" id="QRGO01000001">
    <property type="protein sequence ID" value="RDV03159.1"/>
    <property type="molecule type" value="Genomic_DNA"/>
</dbReference>
<dbReference type="Pfam" id="PF01370">
    <property type="entry name" value="Epimerase"/>
    <property type="match status" value="1"/>
</dbReference>
<dbReference type="RefSeq" id="WP_115515187.1">
    <property type="nucleotide sequence ID" value="NZ_QRGO01000001.1"/>
</dbReference>
<evidence type="ECO:0000313" key="4">
    <source>
        <dbReference type="EMBL" id="RDV03159.1"/>
    </source>
</evidence>
<gene>
    <name evidence="4" type="ORF">DXH78_00270</name>
</gene>
<reference evidence="5" key="1">
    <citation type="submission" date="2018-08" db="EMBL/GenBank/DDBJ databases">
        <authorList>
            <person name="Kim S.-J."/>
            <person name="Jung G.-Y."/>
        </authorList>
    </citation>
    <scope>NUCLEOTIDE SEQUENCE [LARGE SCALE GENOMIC DNA]</scope>
    <source>
        <strain evidence="5">GY_H</strain>
    </source>
</reference>
<name>A0A371B6E4_9BRAD</name>